<dbReference type="Gene3D" id="3.10.10.10">
    <property type="entry name" value="HIV Type 1 Reverse Transcriptase, subunit A, domain 1"/>
    <property type="match status" value="1"/>
</dbReference>
<dbReference type="AlphaFoldDB" id="A0A9Q3PTB0"/>
<sequence length="191" mass="21507">MDHQILEAKYRSVLKKVRPVNGPMPQDLNPPLGRDPYETPSSPNPPIFQETFKVTHERLQAVNFGPPGCYTSPIFCVAKSNQKLRIVHALQELNKVTIKDAGLPPHIEEFVDAFAGRACYGLGGIMAGYDERELDVTTRPLTTFETPLGRMQLTRIPQGGTNSVEVYQAQMTWILQEERPESVEILLMMKE</sequence>
<accession>A0A9Q3PTB0</accession>
<dbReference type="InterPro" id="IPR053134">
    <property type="entry name" value="RNA-dir_DNA_polymerase"/>
</dbReference>
<reference evidence="2" key="1">
    <citation type="submission" date="2021-03" db="EMBL/GenBank/DDBJ databases">
        <title>Draft genome sequence of rust myrtle Austropuccinia psidii MF-1, a brazilian biotype.</title>
        <authorList>
            <person name="Quecine M.C."/>
            <person name="Pachon D.M.R."/>
            <person name="Bonatelli M.L."/>
            <person name="Correr F.H."/>
            <person name="Franceschini L.M."/>
            <person name="Leite T.F."/>
            <person name="Margarido G.R.A."/>
            <person name="Almeida C.A."/>
            <person name="Ferrarezi J.A."/>
            <person name="Labate C.A."/>
        </authorList>
    </citation>
    <scope>NUCLEOTIDE SEQUENCE</scope>
    <source>
        <strain evidence="2">MF-1</strain>
    </source>
</reference>
<dbReference type="EMBL" id="AVOT02091858">
    <property type="protein sequence ID" value="MBW0573334.1"/>
    <property type="molecule type" value="Genomic_DNA"/>
</dbReference>
<dbReference type="OrthoDB" id="4779436at2759"/>
<dbReference type="Proteomes" id="UP000765509">
    <property type="component" value="Unassembled WGS sequence"/>
</dbReference>
<dbReference type="CDD" id="cd01647">
    <property type="entry name" value="RT_LTR"/>
    <property type="match status" value="1"/>
</dbReference>
<proteinExistence type="predicted"/>
<dbReference type="InterPro" id="IPR043128">
    <property type="entry name" value="Rev_trsase/Diguanyl_cyclase"/>
</dbReference>
<dbReference type="InterPro" id="IPR043502">
    <property type="entry name" value="DNA/RNA_pol_sf"/>
</dbReference>
<name>A0A9Q3PTB0_9BASI</name>
<dbReference type="Gene3D" id="3.30.70.270">
    <property type="match status" value="1"/>
</dbReference>
<evidence type="ECO:0000313" key="3">
    <source>
        <dbReference type="Proteomes" id="UP000765509"/>
    </source>
</evidence>
<evidence type="ECO:0000313" key="2">
    <source>
        <dbReference type="EMBL" id="MBW0573334.1"/>
    </source>
</evidence>
<dbReference type="SUPFAM" id="SSF56672">
    <property type="entry name" value="DNA/RNA polymerases"/>
    <property type="match status" value="1"/>
</dbReference>
<keyword evidence="3" id="KW-1185">Reference proteome</keyword>
<organism evidence="2 3">
    <name type="scientific">Austropuccinia psidii MF-1</name>
    <dbReference type="NCBI Taxonomy" id="1389203"/>
    <lineage>
        <taxon>Eukaryota</taxon>
        <taxon>Fungi</taxon>
        <taxon>Dikarya</taxon>
        <taxon>Basidiomycota</taxon>
        <taxon>Pucciniomycotina</taxon>
        <taxon>Pucciniomycetes</taxon>
        <taxon>Pucciniales</taxon>
        <taxon>Sphaerophragmiaceae</taxon>
        <taxon>Austropuccinia</taxon>
    </lineage>
</organism>
<protein>
    <submittedName>
        <fullName evidence="2">Uncharacterized protein</fullName>
    </submittedName>
</protein>
<feature type="region of interest" description="Disordered" evidence="1">
    <location>
        <begin position="19"/>
        <end position="44"/>
    </location>
</feature>
<comment type="caution">
    <text evidence="2">The sequence shown here is derived from an EMBL/GenBank/DDBJ whole genome shotgun (WGS) entry which is preliminary data.</text>
</comment>
<evidence type="ECO:0000256" key="1">
    <source>
        <dbReference type="SAM" id="MobiDB-lite"/>
    </source>
</evidence>
<dbReference type="PANTHER" id="PTHR24559:SF444">
    <property type="entry name" value="REVERSE TRANSCRIPTASE DOMAIN-CONTAINING PROTEIN"/>
    <property type="match status" value="1"/>
</dbReference>
<dbReference type="PANTHER" id="PTHR24559">
    <property type="entry name" value="TRANSPOSON TY3-I GAG-POL POLYPROTEIN"/>
    <property type="match status" value="1"/>
</dbReference>
<gene>
    <name evidence="2" type="ORF">O181_113049</name>
</gene>